<evidence type="ECO:0000256" key="1">
    <source>
        <dbReference type="SAM" id="MobiDB-lite"/>
    </source>
</evidence>
<reference evidence="2" key="2">
    <citation type="submission" date="2022-01" db="EMBL/GenBank/DDBJ databases">
        <authorList>
            <person name="Yamashiro T."/>
            <person name="Shiraishi A."/>
            <person name="Satake H."/>
            <person name="Nakayama K."/>
        </authorList>
    </citation>
    <scope>NUCLEOTIDE SEQUENCE</scope>
</reference>
<protein>
    <submittedName>
        <fullName evidence="2">Uncharacterized protein</fullName>
    </submittedName>
</protein>
<feature type="compositionally biased region" description="Basic residues" evidence="1">
    <location>
        <begin position="206"/>
        <end position="216"/>
    </location>
</feature>
<dbReference type="EMBL" id="BQNB010009172">
    <property type="protein sequence ID" value="GJS59759.1"/>
    <property type="molecule type" value="Genomic_DNA"/>
</dbReference>
<organism evidence="2 3">
    <name type="scientific">Tanacetum coccineum</name>
    <dbReference type="NCBI Taxonomy" id="301880"/>
    <lineage>
        <taxon>Eukaryota</taxon>
        <taxon>Viridiplantae</taxon>
        <taxon>Streptophyta</taxon>
        <taxon>Embryophyta</taxon>
        <taxon>Tracheophyta</taxon>
        <taxon>Spermatophyta</taxon>
        <taxon>Magnoliopsida</taxon>
        <taxon>eudicotyledons</taxon>
        <taxon>Gunneridae</taxon>
        <taxon>Pentapetalae</taxon>
        <taxon>asterids</taxon>
        <taxon>campanulids</taxon>
        <taxon>Asterales</taxon>
        <taxon>Asteraceae</taxon>
        <taxon>Asteroideae</taxon>
        <taxon>Anthemideae</taxon>
        <taxon>Anthemidinae</taxon>
        <taxon>Tanacetum</taxon>
    </lineage>
</organism>
<feature type="compositionally biased region" description="Basic and acidic residues" evidence="1">
    <location>
        <begin position="194"/>
        <end position="205"/>
    </location>
</feature>
<evidence type="ECO:0000313" key="3">
    <source>
        <dbReference type="Proteomes" id="UP001151760"/>
    </source>
</evidence>
<gene>
    <name evidence="2" type="ORF">Tco_0654543</name>
</gene>
<dbReference type="Proteomes" id="UP001151760">
    <property type="component" value="Unassembled WGS sequence"/>
</dbReference>
<accession>A0ABQ4X3H1</accession>
<keyword evidence="3" id="KW-1185">Reference proteome</keyword>
<sequence length="225" mass="26677">MLTERLLREYNDYKSFPMELMHLQDIVLKSGRYAVLEWSNMAYWEYLTQAMVLNPSQSWDIEYLSRMIRRSVVKGVREYTVYKYMLKPLLMRISIGLKLDIVRIAREINRVCADVANVVDERAEFLQELDRLVGRNVPEKTTEFLKEIQRKDRNKVSQLQILGREIELRVEMITGPGTDIREKDKKSSKNGQNRARERKEREAKVKVKPKAKKSKSVKVNSEKWH</sequence>
<name>A0ABQ4X3H1_9ASTR</name>
<feature type="region of interest" description="Disordered" evidence="1">
    <location>
        <begin position="177"/>
        <end position="225"/>
    </location>
</feature>
<reference evidence="2" key="1">
    <citation type="journal article" date="2022" name="Int. J. Mol. Sci.">
        <title>Draft Genome of Tanacetum Coccineum: Genomic Comparison of Closely Related Tanacetum-Family Plants.</title>
        <authorList>
            <person name="Yamashiro T."/>
            <person name="Shiraishi A."/>
            <person name="Nakayama K."/>
            <person name="Satake H."/>
        </authorList>
    </citation>
    <scope>NUCLEOTIDE SEQUENCE</scope>
</reference>
<evidence type="ECO:0000313" key="2">
    <source>
        <dbReference type="EMBL" id="GJS59759.1"/>
    </source>
</evidence>
<comment type="caution">
    <text evidence="2">The sequence shown here is derived from an EMBL/GenBank/DDBJ whole genome shotgun (WGS) entry which is preliminary data.</text>
</comment>
<proteinExistence type="predicted"/>